<gene>
    <name evidence="2" type="ORF">MM415B02525_0007</name>
</gene>
<dbReference type="AlphaFoldDB" id="A0A6M3L8T1"/>
<dbReference type="EMBL" id="MT142856">
    <property type="protein sequence ID" value="QJA89605.1"/>
    <property type="molecule type" value="Genomic_DNA"/>
</dbReference>
<evidence type="ECO:0000313" key="2">
    <source>
        <dbReference type="EMBL" id="QJA89605.1"/>
    </source>
</evidence>
<evidence type="ECO:0000256" key="1">
    <source>
        <dbReference type="SAM" id="Coils"/>
    </source>
</evidence>
<reference evidence="2" key="1">
    <citation type="submission" date="2020-03" db="EMBL/GenBank/DDBJ databases">
        <title>The deep terrestrial virosphere.</title>
        <authorList>
            <person name="Holmfeldt K."/>
            <person name="Nilsson E."/>
            <person name="Simone D."/>
            <person name="Lopez-Fernandez M."/>
            <person name="Wu X."/>
            <person name="de Brujin I."/>
            <person name="Lundin D."/>
            <person name="Andersson A."/>
            <person name="Bertilsson S."/>
            <person name="Dopson M."/>
        </authorList>
    </citation>
    <scope>NUCLEOTIDE SEQUENCE</scope>
    <source>
        <strain evidence="2">MM415B02525</strain>
    </source>
</reference>
<sequence length="71" mass="8197">MIGGAIAVIVSLINRANRNQQSQNILREKEQAIEYRTITTSLDRLSDNIERLIEQKEQQNAQRNETDKKNS</sequence>
<keyword evidence="1" id="KW-0175">Coiled coil</keyword>
<protein>
    <submittedName>
        <fullName evidence="2">Uncharacterized protein</fullName>
    </submittedName>
</protein>
<name>A0A6M3L8T1_9ZZZZ</name>
<feature type="coiled-coil region" evidence="1">
    <location>
        <begin position="35"/>
        <end position="69"/>
    </location>
</feature>
<proteinExistence type="predicted"/>
<organism evidence="2">
    <name type="scientific">viral metagenome</name>
    <dbReference type="NCBI Taxonomy" id="1070528"/>
    <lineage>
        <taxon>unclassified sequences</taxon>
        <taxon>metagenomes</taxon>
        <taxon>organismal metagenomes</taxon>
    </lineage>
</organism>
<accession>A0A6M3L8T1</accession>